<dbReference type="InterPro" id="IPR000719">
    <property type="entry name" value="Prot_kinase_dom"/>
</dbReference>
<feature type="compositionally biased region" description="Polar residues" evidence="2">
    <location>
        <begin position="282"/>
        <end position="291"/>
    </location>
</feature>
<dbReference type="GO" id="GO:0120147">
    <property type="term" value="F:formylglycine-generating oxidase activity"/>
    <property type="evidence" value="ECO:0007669"/>
    <property type="project" value="TreeGrafter"/>
</dbReference>
<feature type="region of interest" description="Disordered" evidence="2">
    <location>
        <begin position="282"/>
        <end position="445"/>
    </location>
</feature>
<dbReference type="GO" id="GO:0004672">
    <property type="term" value="F:protein kinase activity"/>
    <property type="evidence" value="ECO:0007669"/>
    <property type="project" value="InterPro"/>
</dbReference>
<evidence type="ECO:0000259" key="3">
    <source>
        <dbReference type="PROSITE" id="PS50011"/>
    </source>
</evidence>
<feature type="compositionally biased region" description="Pro residues" evidence="2">
    <location>
        <begin position="381"/>
        <end position="395"/>
    </location>
</feature>
<dbReference type="SUPFAM" id="SSF56112">
    <property type="entry name" value="Protein kinase-like (PK-like)"/>
    <property type="match status" value="1"/>
</dbReference>
<feature type="coiled-coil region" evidence="1">
    <location>
        <begin position="498"/>
        <end position="525"/>
    </location>
</feature>
<dbReference type="RefSeq" id="WP_091827071.1">
    <property type="nucleotide sequence ID" value="NZ_FNRJ01000011.1"/>
</dbReference>
<feature type="compositionally biased region" description="Basic and acidic residues" evidence="2">
    <location>
        <begin position="411"/>
        <end position="427"/>
    </location>
</feature>
<evidence type="ECO:0000313" key="4">
    <source>
        <dbReference type="EMBL" id="SEA96372.1"/>
    </source>
</evidence>
<dbReference type="InterPro" id="IPR011009">
    <property type="entry name" value="Kinase-like_dom_sf"/>
</dbReference>
<dbReference type="Gene3D" id="1.10.510.10">
    <property type="entry name" value="Transferase(Phosphotransferase) domain 1"/>
    <property type="match status" value="1"/>
</dbReference>
<evidence type="ECO:0000313" key="5">
    <source>
        <dbReference type="Proteomes" id="UP000242469"/>
    </source>
</evidence>
<feature type="domain" description="Protein kinase" evidence="3">
    <location>
        <begin position="25"/>
        <end position="280"/>
    </location>
</feature>
<dbReference type="OrthoDB" id="9768004at2"/>
<organism evidence="4 5">
    <name type="scientific">Marinobacterium iners DSM 11526</name>
    <dbReference type="NCBI Taxonomy" id="1122198"/>
    <lineage>
        <taxon>Bacteria</taxon>
        <taxon>Pseudomonadati</taxon>
        <taxon>Pseudomonadota</taxon>
        <taxon>Gammaproteobacteria</taxon>
        <taxon>Oceanospirillales</taxon>
        <taxon>Oceanospirillaceae</taxon>
        <taxon>Marinobacterium</taxon>
    </lineage>
</organism>
<evidence type="ECO:0000256" key="2">
    <source>
        <dbReference type="SAM" id="MobiDB-lite"/>
    </source>
</evidence>
<dbReference type="InterPro" id="IPR005532">
    <property type="entry name" value="SUMF_dom"/>
</dbReference>
<keyword evidence="1" id="KW-0175">Coiled coil</keyword>
<reference evidence="5" key="1">
    <citation type="submission" date="2016-10" db="EMBL/GenBank/DDBJ databases">
        <authorList>
            <person name="Varghese N."/>
            <person name="Submissions S."/>
        </authorList>
    </citation>
    <scope>NUCLEOTIDE SEQUENCE [LARGE SCALE GENOMIC DNA]</scope>
    <source>
        <strain evidence="5">DSM 11526</strain>
    </source>
</reference>
<dbReference type="Proteomes" id="UP000242469">
    <property type="component" value="Unassembled WGS sequence"/>
</dbReference>
<accession>A0A1H4FIR5</accession>
<protein>
    <submittedName>
        <fullName evidence="4">Formylglycine-generating enzyme, required for sulfatase activity, contains SUMF1/FGE domain</fullName>
    </submittedName>
</protein>
<dbReference type="PANTHER" id="PTHR23150:SF35">
    <property type="entry name" value="BLL6746 PROTEIN"/>
    <property type="match status" value="1"/>
</dbReference>
<sequence>MANPIETAYAGLKEELVIGPSHHRFQLISKQREHFMGSLWLAEDISTAARTEVSLLILRLELVRHEGVADQMRKLVTKLRSALRHPHIATCYGYFSWRGLEFMSLEHLDGQTLSDLFQRNQARKLNDRQKQGLLIQLAKAVDSGQLKLGKPHSLLAPDLIFLNAGGGVKLTGFGWRSILDPLLSLLPKQPDYPSYQAPEAFHPQNQTARSDVYALALIAWELYSGKRAFQPADGEAARYRKEFKSPGGLNKAQWSSLSRALSPETEPRPASCMALVRELFATETSPEQSTIPDMRSESPGETPRETPAVEPDPPAATAIKQAAAEVQPTPAQPAPVTERPDLPAADATDDAVVVREPASDNTENSVGPPPEELPQSEATPDPEPTSAPEPQPVPKPEAEPDAETIENTPAAKDKKNPTPEQHPHDSANDAEQEPETGTGSLITRLRSLTQLPEPVRRWSRRGLIFALGFVAGFWLALLFYQGQLDAISSQALTQMKNNRELRAAFESLELAHQRQQQELDRLHAAAEQPVNEKPSAGVESASALREANRPVDNLTLFQDELQEGGLGPQMAVIPAGRFRMGDLHGNGDDNERPVHEVIISSSFALARHEVTFEEYDRFANATGRPLPDDEGWGRGTRPVINVSWNDANAYTRWLAEQTGQPYRLPTEAEWEYSARAGTESIYWWGNQPGQGYAVCDGCDTQWGGQQTAPVGSMKPNPWGLHDMSGNVDEWVLDCYQPDYSNAPNDGSATRTSDCTHRVIRGGSWFDIPRVARPASRYRHPATSSRNSWGFRIALDLPASMQ</sequence>
<dbReference type="InterPro" id="IPR051043">
    <property type="entry name" value="Sulfatase_Mod_Factor_Kinase"/>
</dbReference>
<feature type="compositionally biased region" description="Low complexity" evidence="2">
    <location>
        <begin position="315"/>
        <end position="324"/>
    </location>
</feature>
<dbReference type="Pfam" id="PF00069">
    <property type="entry name" value="Pkinase"/>
    <property type="match status" value="1"/>
</dbReference>
<dbReference type="EMBL" id="FNRJ01000011">
    <property type="protein sequence ID" value="SEA96372.1"/>
    <property type="molecule type" value="Genomic_DNA"/>
</dbReference>
<dbReference type="SUPFAM" id="SSF56436">
    <property type="entry name" value="C-type lectin-like"/>
    <property type="match status" value="1"/>
</dbReference>
<dbReference type="PROSITE" id="PS50011">
    <property type="entry name" value="PROTEIN_KINASE_DOM"/>
    <property type="match status" value="1"/>
</dbReference>
<feature type="compositionally biased region" description="Basic and acidic residues" evidence="2">
    <location>
        <begin position="294"/>
        <end position="304"/>
    </location>
</feature>
<dbReference type="InterPro" id="IPR042095">
    <property type="entry name" value="SUMF_sf"/>
</dbReference>
<feature type="region of interest" description="Disordered" evidence="2">
    <location>
        <begin position="245"/>
        <end position="269"/>
    </location>
</feature>
<keyword evidence="5" id="KW-1185">Reference proteome</keyword>
<evidence type="ECO:0000256" key="1">
    <source>
        <dbReference type="SAM" id="Coils"/>
    </source>
</evidence>
<dbReference type="AlphaFoldDB" id="A0A1H4FIR5"/>
<name>A0A1H4FIR5_9GAMM</name>
<feature type="compositionally biased region" description="Polar residues" evidence="2">
    <location>
        <begin position="435"/>
        <end position="445"/>
    </location>
</feature>
<proteinExistence type="predicted"/>
<dbReference type="Gene3D" id="3.90.1580.10">
    <property type="entry name" value="paralog of FGE (formylglycine-generating enzyme)"/>
    <property type="match status" value="1"/>
</dbReference>
<dbReference type="GO" id="GO:0005524">
    <property type="term" value="F:ATP binding"/>
    <property type="evidence" value="ECO:0007669"/>
    <property type="project" value="InterPro"/>
</dbReference>
<dbReference type="Pfam" id="PF03781">
    <property type="entry name" value="FGE-sulfatase"/>
    <property type="match status" value="1"/>
</dbReference>
<dbReference type="PANTHER" id="PTHR23150">
    <property type="entry name" value="SULFATASE MODIFYING FACTOR 1, 2"/>
    <property type="match status" value="1"/>
</dbReference>
<dbReference type="SMART" id="SM00220">
    <property type="entry name" value="S_TKc"/>
    <property type="match status" value="1"/>
</dbReference>
<dbReference type="STRING" id="1122198.SAMN02745729_11136"/>
<gene>
    <name evidence="4" type="ORF">SAMN02745729_11136</name>
</gene>
<dbReference type="InterPro" id="IPR016187">
    <property type="entry name" value="CTDL_fold"/>
</dbReference>